<dbReference type="InterPro" id="IPR036890">
    <property type="entry name" value="HATPase_C_sf"/>
</dbReference>
<keyword evidence="7 8" id="KW-1133">Transmembrane helix</keyword>
<dbReference type="OrthoDB" id="9809766at2"/>
<evidence type="ECO:0000256" key="5">
    <source>
        <dbReference type="ARBA" id="ARBA00022692"/>
    </source>
</evidence>
<dbReference type="SUPFAM" id="SSF55874">
    <property type="entry name" value="ATPase domain of HSP90 chaperone/DNA topoisomerase II/histidine kinase"/>
    <property type="match status" value="1"/>
</dbReference>
<dbReference type="EC" id="2.7.13.3" evidence="2"/>
<dbReference type="EMBL" id="VWXX01000013">
    <property type="protein sequence ID" value="KAA6185107.1"/>
    <property type="molecule type" value="Genomic_DNA"/>
</dbReference>
<keyword evidence="4" id="KW-0808">Transferase</keyword>
<dbReference type="Gene3D" id="3.30.565.10">
    <property type="entry name" value="Histidine kinase-like ATPase, C-terminal domain"/>
    <property type="match status" value="1"/>
</dbReference>
<keyword evidence="9" id="KW-0732">Signal</keyword>
<keyword evidence="8" id="KW-0472">Membrane</keyword>
<feature type="chain" id="PRO_5024342518" description="histidine kinase" evidence="9">
    <location>
        <begin position="30"/>
        <end position="631"/>
    </location>
</feature>
<evidence type="ECO:0000256" key="8">
    <source>
        <dbReference type="SAM" id="Phobius"/>
    </source>
</evidence>
<feature type="signal peptide" evidence="9">
    <location>
        <begin position="1"/>
        <end position="29"/>
    </location>
</feature>
<comment type="catalytic activity">
    <reaction evidence="1">
        <text>ATP + protein L-histidine = ADP + protein N-phospho-L-histidine.</text>
        <dbReference type="EC" id="2.7.13.3"/>
    </reaction>
</comment>
<dbReference type="InterPro" id="IPR005467">
    <property type="entry name" value="His_kinase_dom"/>
</dbReference>
<comment type="caution">
    <text evidence="11">The sequence shown here is derived from an EMBL/GenBank/DDBJ whole genome shotgun (WGS) entry which is preliminary data.</text>
</comment>
<feature type="transmembrane region" description="Helical" evidence="8">
    <location>
        <begin position="236"/>
        <end position="256"/>
    </location>
</feature>
<dbReference type="Pfam" id="PF00512">
    <property type="entry name" value="HisKA"/>
    <property type="match status" value="1"/>
</dbReference>
<feature type="transmembrane region" description="Helical" evidence="8">
    <location>
        <begin position="176"/>
        <end position="196"/>
    </location>
</feature>
<dbReference type="Pfam" id="PF02518">
    <property type="entry name" value="HATPase_c"/>
    <property type="match status" value="1"/>
</dbReference>
<reference evidence="11 12" key="1">
    <citation type="submission" date="2019-09" db="EMBL/GenBank/DDBJ databases">
        <title>Whole-genome sequence of the purple sulfur bacterium Thiohalocapsa marina DSM 19078.</title>
        <authorList>
            <person name="Kyndt J.A."/>
            <person name="Meyer T.E."/>
        </authorList>
    </citation>
    <scope>NUCLEOTIDE SEQUENCE [LARGE SCALE GENOMIC DNA]</scope>
    <source>
        <strain evidence="11 12">DSM 19078</strain>
    </source>
</reference>
<name>A0A5M8FK95_9GAMM</name>
<feature type="transmembrane region" description="Helical" evidence="8">
    <location>
        <begin position="369"/>
        <end position="386"/>
    </location>
</feature>
<evidence type="ECO:0000313" key="12">
    <source>
        <dbReference type="Proteomes" id="UP000322981"/>
    </source>
</evidence>
<dbReference type="GO" id="GO:0000155">
    <property type="term" value="F:phosphorelay sensor kinase activity"/>
    <property type="evidence" value="ECO:0007669"/>
    <property type="project" value="InterPro"/>
</dbReference>
<organism evidence="11 12">
    <name type="scientific">Thiohalocapsa marina</name>
    <dbReference type="NCBI Taxonomy" id="424902"/>
    <lineage>
        <taxon>Bacteria</taxon>
        <taxon>Pseudomonadati</taxon>
        <taxon>Pseudomonadota</taxon>
        <taxon>Gammaproteobacteria</taxon>
        <taxon>Chromatiales</taxon>
        <taxon>Chromatiaceae</taxon>
        <taxon>Thiohalocapsa</taxon>
    </lineage>
</organism>
<feature type="transmembrane region" description="Helical" evidence="8">
    <location>
        <begin position="203"/>
        <end position="224"/>
    </location>
</feature>
<dbReference type="Proteomes" id="UP000322981">
    <property type="component" value="Unassembled WGS sequence"/>
</dbReference>
<protein>
    <recommendedName>
        <fullName evidence="2">histidine kinase</fullName>
        <ecNumber evidence="2">2.7.13.3</ecNumber>
    </recommendedName>
</protein>
<evidence type="ECO:0000256" key="9">
    <source>
        <dbReference type="SAM" id="SignalP"/>
    </source>
</evidence>
<feature type="transmembrane region" description="Helical" evidence="8">
    <location>
        <begin position="336"/>
        <end position="357"/>
    </location>
</feature>
<dbReference type="CDD" id="cd00082">
    <property type="entry name" value="HisKA"/>
    <property type="match status" value="1"/>
</dbReference>
<dbReference type="InterPro" id="IPR003594">
    <property type="entry name" value="HATPase_dom"/>
</dbReference>
<evidence type="ECO:0000256" key="4">
    <source>
        <dbReference type="ARBA" id="ARBA00022679"/>
    </source>
</evidence>
<dbReference type="Gene3D" id="2.60.40.2380">
    <property type="match status" value="1"/>
</dbReference>
<keyword evidence="3" id="KW-0597">Phosphoprotein</keyword>
<accession>A0A5M8FK95</accession>
<dbReference type="Pfam" id="PF07696">
    <property type="entry name" value="7TMR-DISMED2"/>
    <property type="match status" value="1"/>
</dbReference>
<feature type="domain" description="Histidine kinase" evidence="10">
    <location>
        <begin position="425"/>
        <end position="629"/>
    </location>
</feature>
<evidence type="ECO:0000256" key="6">
    <source>
        <dbReference type="ARBA" id="ARBA00022777"/>
    </source>
</evidence>
<dbReference type="InterPro" id="IPR003661">
    <property type="entry name" value="HisK_dim/P_dom"/>
</dbReference>
<proteinExistence type="predicted"/>
<dbReference type="PROSITE" id="PS50109">
    <property type="entry name" value="HIS_KIN"/>
    <property type="match status" value="1"/>
</dbReference>
<evidence type="ECO:0000256" key="7">
    <source>
        <dbReference type="ARBA" id="ARBA00022989"/>
    </source>
</evidence>
<dbReference type="PANTHER" id="PTHR45436:SF5">
    <property type="entry name" value="SENSOR HISTIDINE KINASE TRCS"/>
    <property type="match status" value="1"/>
</dbReference>
<keyword evidence="6" id="KW-0418">Kinase</keyword>
<dbReference type="InterPro" id="IPR011622">
    <property type="entry name" value="7TMR_DISM_rcpt_extracell_dom2"/>
</dbReference>
<feature type="transmembrane region" description="Helical" evidence="8">
    <location>
        <begin position="268"/>
        <end position="290"/>
    </location>
</feature>
<dbReference type="PANTHER" id="PTHR45436">
    <property type="entry name" value="SENSOR HISTIDINE KINASE YKOH"/>
    <property type="match status" value="1"/>
</dbReference>
<sequence length="631" mass="71100">MNSKTNPWLAPALCICLLCLAAIAPLAQAQDHITERALFEDTSGQLGFAAARDREYRAFTGLLSRGFSRSAFWIRLRIEPGAPTPEGRLIVRVRPGYLDQISLHDPGFQLDGPVTSGDRYPIDRDAYRSLYFNFAIPQGAAPRDIWLRLKTTSTNLMHVEVLSPHQALQRDRVHELTFAPVLTLQLFFLLWGLLHWLQGRETLLGAFVLKQSLGLLYALAYLGYFRLFWPDWLWPLSPSLLLTILIVLFAASAYYFDYRLLREFRPNPWLLGLFRMILPLFAVALLLVALGDVGKALTLTNALVLVLPLHSLATAISIPARDPQPRDEPTLVPKPYVVTLYVLIVISLSISTFPAMGLVPAGDWSFNGFLFYTLWTGLAVVILLQIRAQRLARRRVELEMAYRKAQQHSELETAKRQEMGRFLAMVTHELKTPLAIVRMVLGAAHRTPTLSMQADQAIDDMATVIERCALADRLDNSLLKPQVTECDVEAQVRELVEHRPMPERFELTGAAARIHTDSALLRIIITNLLDNAIKYSPPQSPISLRLEPAARHGIDGIALEVANRPGKSGRPDPDRVFHRYYRHAKAHNVTGSGLGLFLCRGMARLIEGDIDYCPTPTHIRFRLWLPRSISR</sequence>
<dbReference type="SMART" id="SM00387">
    <property type="entry name" value="HATPase_c"/>
    <property type="match status" value="1"/>
</dbReference>
<keyword evidence="12" id="KW-1185">Reference proteome</keyword>
<dbReference type="SUPFAM" id="SSF47384">
    <property type="entry name" value="Homodimeric domain of signal transducing histidine kinase"/>
    <property type="match status" value="1"/>
</dbReference>
<evidence type="ECO:0000259" key="10">
    <source>
        <dbReference type="PROSITE" id="PS50109"/>
    </source>
</evidence>
<evidence type="ECO:0000313" key="11">
    <source>
        <dbReference type="EMBL" id="KAA6185107.1"/>
    </source>
</evidence>
<keyword evidence="5 8" id="KW-0812">Transmembrane</keyword>
<dbReference type="InterPro" id="IPR036097">
    <property type="entry name" value="HisK_dim/P_sf"/>
</dbReference>
<gene>
    <name evidence="11" type="ORF">F2Q65_10295</name>
</gene>
<dbReference type="AlphaFoldDB" id="A0A5M8FK95"/>
<evidence type="ECO:0000256" key="1">
    <source>
        <dbReference type="ARBA" id="ARBA00000085"/>
    </source>
</evidence>
<feature type="transmembrane region" description="Helical" evidence="8">
    <location>
        <begin position="296"/>
        <end position="316"/>
    </location>
</feature>
<dbReference type="RefSeq" id="WP_150093042.1">
    <property type="nucleotide sequence ID" value="NZ_VWXX01000013.1"/>
</dbReference>
<evidence type="ECO:0000256" key="2">
    <source>
        <dbReference type="ARBA" id="ARBA00012438"/>
    </source>
</evidence>
<dbReference type="InterPro" id="IPR050428">
    <property type="entry name" value="TCS_sensor_his_kinase"/>
</dbReference>
<dbReference type="Gene3D" id="1.10.287.130">
    <property type="match status" value="1"/>
</dbReference>
<evidence type="ECO:0000256" key="3">
    <source>
        <dbReference type="ARBA" id="ARBA00022553"/>
    </source>
</evidence>